<evidence type="ECO:0000256" key="1">
    <source>
        <dbReference type="SAM" id="Phobius"/>
    </source>
</evidence>
<keyword evidence="1" id="KW-1133">Transmembrane helix</keyword>
<proteinExistence type="predicted"/>
<reference evidence="2" key="2">
    <citation type="submission" date="2025-09" db="UniProtKB">
        <authorList>
            <consortium name="Ensembl"/>
        </authorList>
    </citation>
    <scope>IDENTIFICATION</scope>
</reference>
<reference evidence="2" key="1">
    <citation type="submission" date="2025-08" db="UniProtKB">
        <authorList>
            <consortium name="Ensembl"/>
        </authorList>
    </citation>
    <scope>IDENTIFICATION</scope>
</reference>
<keyword evidence="1" id="KW-0812">Transmembrane</keyword>
<dbReference type="AlphaFoldDB" id="A0A8C0UBR8"/>
<evidence type="ECO:0000313" key="2">
    <source>
        <dbReference type="Ensembl" id="ENSCCEP00000004848.1"/>
    </source>
</evidence>
<dbReference type="Gene3D" id="3.90.190.10">
    <property type="entry name" value="Protein tyrosine phosphatase superfamily"/>
    <property type="match status" value="1"/>
</dbReference>
<organism evidence="2 3">
    <name type="scientific">Cyanistes caeruleus</name>
    <name type="common">Eurasian blue tit</name>
    <name type="synonym">Parus caeruleus</name>
    <dbReference type="NCBI Taxonomy" id="156563"/>
    <lineage>
        <taxon>Eukaryota</taxon>
        <taxon>Metazoa</taxon>
        <taxon>Chordata</taxon>
        <taxon>Craniata</taxon>
        <taxon>Vertebrata</taxon>
        <taxon>Euteleostomi</taxon>
        <taxon>Archelosauria</taxon>
        <taxon>Archosauria</taxon>
        <taxon>Dinosauria</taxon>
        <taxon>Saurischia</taxon>
        <taxon>Theropoda</taxon>
        <taxon>Coelurosauria</taxon>
        <taxon>Aves</taxon>
        <taxon>Neognathae</taxon>
        <taxon>Neoaves</taxon>
        <taxon>Telluraves</taxon>
        <taxon>Australaves</taxon>
        <taxon>Passeriformes</taxon>
        <taxon>Paridae</taxon>
        <taxon>Cyanistes</taxon>
    </lineage>
</organism>
<keyword evidence="1" id="KW-0472">Membrane</keyword>
<dbReference type="Ensembl" id="ENSCCET00000008015.1">
    <property type="protein sequence ID" value="ENSCCEP00000004848.1"/>
    <property type="gene ID" value="ENSCCEG00000005331.1"/>
</dbReference>
<evidence type="ECO:0000313" key="3">
    <source>
        <dbReference type="Proteomes" id="UP000694410"/>
    </source>
</evidence>
<dbReference type="InterPro" id="IPR029021">
    <property type="entry name" value="Prot-tyrosine_phosphatase-like"/>
</dbReference>
<name>A0A8C0UBR8_CYACU</name>
<keyword evidence="3" id="KW-1185">Reference proteome</keyword>
<feature type="transmembrane region" description="Helical" evidence="1">
    <location>
        <begin position="14"/>
        <end position="37"/>
    </location>
</feature>
<dbReference type="Proteomes" id="UP000694410">
    <property type="component" value="Unplaced"/>
</dbReference>
<protein>
    <submittedName>
        <fullName evidence="2">Uncharacterized protein</fullName>
    </submittedName>
</protein>
<sequence length="73" mass="8206">YFVTLNVLFSLSNALFLINQPLLNLSFIGAQVFSFLFKELKKYGVTTLVRVCDATYDQAPIEKEGIQVLVSCL</sequence>
<accession>A0A8C0UBR8</accession>